<evidence type="ECO:0000313" key="2">
    <source>
        <dbReference type="EMBL" id="GII21102.1"/>
    </source>
</evidence>
<dbReference type="EMBL" id="BOON01000005">
    <property type="protein sequence ID" value="GII21102.1"/>
    <property type="molecule type" value="Genomic_DNA"/>
</dbReference>
<feature type="transmembrane region" description="Helical" evidence="1">
    <location>
        <begin position="87"/>
        <end position="105"/>
    </location>
</feature>
<dbReference type="InterPro" id="IPR046095">
    <property type="entry name" value="DUF6113"/>
</dbReference>
<organism evidence="2 3">
    <name type="scientific">Planosporangium mesophilum</name>
    <dbReference type="NCBI Taxonomy" id="689768"/>
    <lineage>
        <taxon>Bacteria</taxon>
        <taxon>Bacillati</taxon>
        <taxon>Actinomycetota</taxon>
        <taxon>Actinomycetes</taxon>
        <taxon>Micromonosporales</taxon>
        <taxon>Micromonosporaceae</taxon>
        <taxon>Planosporangium</taxon>
    </lineage>
</organism>
<reference evidence="2" key="1">
    <citation type="submission" date="2021-01" db="EMBL/GenBank/DDBJ databases">
        <title>Whole genome shotgun sequence of Planosporangium mesophilum NBRC 109066.</title>
        <authorList>
            <person name="Komaki H."/>
            <person name="Tamura T."/>
        </authorList>
    </citation>
    <scope>NUCLEOTIDE SEQUENCE</scope>
    <source>
        <strain evidence="2">NBRC 109066</strain>
    </source>
</reference>
<dbReference type="AlphaFoldDB" id="A0A8J3T9I6"/>
<evidence type="ECO:0000313" key="3">
    <source>
        <dbReference type="Proteomes" id="UP000599074"/>
    </source>
</evidence>
<feature type="transmembrane region" description="Helical" evidence="1">
    <location>
        <begin position="64"/>
        <end position="81"/>
    </location>
</feature>
<sequence length="149" mass="15408">MNTGLPVETAPAPPAGPGPAWLAWVGALVATALAFVSAVWEAFLTPLALHWSSGGHAHSVRVPVALLLAIAGNAALAWFTHSVTGKPLAVLAPFAAWTVPIVLAASKRAEGDAILTANNWVALVTMLAGPVSFAVTAYWLTMRSLRRPA</sequence>
<keyword evidence="1" id="KW-0812">Transmembrane</keyword>
<gene>
    <name evidence="2" type="ORF">Pme01_06990</name>
</gene>
<evidence type="ECO:0000256" key="1">
    <source>
        <dbReference type="SAM" id="Phobius"/>
    </source>
</evidence>
<comment type="caution">
    <text evidence="2">The sequence shown here is derived from an EMBL/GenBank/DDBJ whole genome shotgun (WGS) entry which is preliminary data.</text>
</comment>
<feature type="transmembrane region" description="Helical" evidence="1">
    <location>
        <begin position="20"/>
        <end position="43"/>
    </location>
</feature>
<keyword evidence="1" id="KW-1133">Transmembrane helix</keyword>
<protein>
    <submittedName>
        <fullName evidence="2">Uncharacterized protein</fullName>
    </submittedName>
</protein>
<keyword evidence="3" id="KW-1185">Reference proteome</keyword>
<proteinExistence type="predicted"/>
<name>A0A8J3T9I6_9ACTN</name>
<keyword evidence="1" id="KW-0472">Membrane</keyword>
<dbReference type="Pfam" id="PF19608">
    <property type="entry name" value="DUF6113"/>
    <property type="match status" value="1"/>
</dbReference>
<dbReference type="RefSeq" id="WP_239088006.1">
    <property type="nucleotide sequence ID" value="NZ_BOON01000005.1"/>
</dbReference>
<feature type="transmembrane region" description="Helical" evidence="1">
    <location>
        <begin position="117"/>
        <end position="140"/>
    </location>
</feature>
<dbReference type="Proteomes" id="UP000599074">
    <property type="component" value="Unassembled WGS sequence"/>
</dbReference>
<accession>A0A8J3T9I6</accession>